<reference evidence="2 3" key="1">
    <citation type="submission" date="2019-06" db="EMBL/GenBank/DDBJ databases">
        <title>Genome Sequence of the Brown Rot Fungal Pathogen Monilinia laxa.</title>
        <authorList>
            <person name="De Miccolis Angelini R.M."/>
            <person name="Landi L."/>
            <person name="Abate D."/>
            <person name="Pollastro S."/>
            <person name="Romanazzi G."/>
            <person name="Faretra F."/>
        </authorList>
    </citation>
    <scope>NUCLEOTIDE SEQUENCE [LARGE SCALE GENOMIC DNA]</scope>
    <source>
        <strain evidence="2 3">Mlax316</strain>
    </source>
</reference>
<dbReference type="AlphaFoldDB" id="A0A5N6K5X0"/>
<protein>
    <submittedName>
        <fullName evidence="2">Uncharacterized protein</fullName>
    </submittedName>
</protein>
<gene>
    <name evidence="2" type="ORF">EYC80_001760</name>
</gene>
<evidence type="ECO:0000313" key="2">
    <source>
        <dbReference type="EMBL" id="KAB8297985.1"/>
    </source>
</evidence>
<proteinExistence type="predicted"/>
<feature type="region of interest" description="Disordered" evidence="1">
    <location>
        <begin position="49"/>
        <end position="71"/>
    </location>
</feature>
<comment type="caution">
    <text evidence="2">The sequence shown here is derived from an EMBL/GenBank/DDBJ whole genome shotgun (WGS) entry which is preliminary data.</text>
</comment>
<evidence type="ECO:0000256" key="1">
    <source>
        <dbReference type="SAM" id="MobiDB-lite"/>
    </source>
</evidence>
<dbReference type="EMBL" id="VIGI01000007">
    <property type="protein sequence ID" value="KAB8297985.1"/>
    <property type="molecule type" value="Genomic_DNA"/>
</dbReference>
<keyword evidence="3" id="KW-1185">Reference proteome</keyword>
<evidence type="ECO:0000313" key="3">
    <source>
        <dbReference type="Proteomes" id="UP000326757"/>
    </source>
</evidence>
<dbReference type="Proteomes" id="UP000326757">
    <property type="component" value="Unassembled WGS sequence"/>
</dbReference>
<name>A0A5N6K5X0_MONLA</name>
<sequence length="71" mass="8095">MWGSFLYSNHTWCTSEIRYSSVALKIKLLHPHNTGGNFTSRAESRKLEELGRVGQEADSRRLSSPWAEANE</sequence>
<organism evidence="2 3">
    <name type="scientific">Monilinia laxa</name>
    <name type="common">Brown rot fungus</name>
    <name type="synonym">Sclerotinia laxa</name>
    <dbReference type="NCBI Taxonomy" id="61186"/>
    <lineage>
        <taxon>Eukaryota</taxon>
        <taxon>Fungi</taxon>
        <taxon>Dikarya</taxon>
        <taxon>Ascomycota</taxon>
        <taxon>Pezizomycotina</taxon>
        <taxon>Leotiomycetes</taxon>
        <taxon>Helotiales</taxon>
        <taxon>Sclerotiniaceae</taxon>
        <taxon>Monilinia</taxon>
    </lineage>
</organism>
<feature type="compositionally biased region" description="Basic and acidic residues" evidence="1">
    <location>
        <begin position="49"/>
        <end position="61"/>
    </location>
</feature>
<accession>A0A5N6K5X0</accession>